<gene>
    <name evidence="1" type="ORF">M404DRAFT_35874</name>
</gene>
<dbReference type="InParanoid" id="A0A0C3NDK4"/>
<name>A0A0C3NDK4_PISTI</name>
<evidence type="ECO:0000313" key="2">
    <source>
        <dbReference type="Proteomes" id="UP000054217"/>
    </source>
</evidence>
<dbReference type="HOGENOM" id="CLU_1759561_0_0_1"/>
<reference evidence="1 2" key="1">
    <citation type="submission" date="2014-04" db="EMBL/GenBank/DDBJ databases">
        <authorList>
            <consortium name="DOE Joint Genome Institute"/>
            <person name="Kuo A."/>
            <person name="Kohler A."/>
            <person name="Costa M.D."/>
            <person name="Nagy L.G."/>
            <person name="Floudas D."/>
            <person name="Copeland A."/>
            <person name="Barry K.W."/>
            <person name="Cichocki N."/>
            <person name="Veneault-Fourrey C."/>
            <person name="LaButti K."/>
            <person name="Lindquist E.A."/>
            <person name="Lipzen A."/>
            <person name="Lundell T."/>
            <person name="Morin E."/>
            <person name="Murat C."/>
            <person name="Sun H."/>
            <person name="Tunlid A."/>
            <person name="Henrissat B."/>
            <person name="Grigoriev I.V."/>
            <person name="Hibbett D.S."/>
            <person name="Martin F."/>
            <person name="Nordberg H.P."/>
            <person name="Cantor M.N."/>
            <person name="Hua S.X."/>
        </authorList>
    </citation>
    <scope>NUCLEOTIDE SEQUENCE [LARGE SCALE GENOMIC DNA]</scope>
    <source>
        <strain evidence="1 2">Marx 270</strain>
    </source>
</reference>
<sequence length="148" mass="16196">MILIKYLLLAGYLFWPIITQVQRLTFYGIRGVCSVGWFYETGVCRAVASFVHAPDATRYVTAIQTEFGGLEDLLSSTNEVMPIVQSLTEAHLSIGDLVILVKSSSLSSHAVLAGELTAVAVETKEVVQGLQKLFAQVRGTVDVWVKAY</sequence>
<dbReference type="Proteomes" id="UP000054217">
    <property type="component" value="Unassembled WGS sequence"/>
</dbReference>
<evidence type="ECO:0000313" key="1">
    <source>
        <dbReference type="EMBL" id="KIN93673.1"/>
    </source>
</evidence>
<dbReference type="AlphaFoldDB" id="A0A0C3NDK4"/>
<dbReference type="EMBL" id="KN832145">
    <property type="protein sequence ID" value="KIN93673.1"/>
    <property type="molecule type" value="Genomic_DNA"/>
</dbReference>
<keyword evidence="2" id="KW-1185">Reference proteome</keyword>
<accession>A0A0C3NDK4</accession>
<organism evidence="1 2">
    <name type="scientific">Pisolithus tinctorius Marx 270</name>
    <dbReference type="NCBI Taxonomy" id="870435"/>
    <lineage>
        <taxon>Eukaryota</taxon>
        <taxon>Fungi</taxon>
        <taxon>Dikarya</taxon>
        <taxon>Basidiomycota</taxon>
        <taxon>Agaricomycotina</taxon>
        <taxon>Agaricomycetes</taxon>
        <taxon>Agaricomycetidae</taxon>
        <taxon>Boletales</taxon>
        <taxon>Sclerodermatineae</taxon>
        <taxon>Pisolithaceae</taxon>
        <taxon>Pisolithus</taxon>
    </lineage>
</organism>
<proteinExistence type="predicted"/>
<dbReference type="OrthoDB" id="2654952at2759"/>
<protein>
    <submittedName>
        <fullName evidence="1">Uncharacterized protein</fullName>
    </submittedName>
</protein>
<reference evidence="2" key="2">
    <citation type="submission" date="2015-01" db="EMBL/GenBank/DDBJ databases">
        <title>Evolutionary Origins and Diversification of the Mycorrhizal Mutualists.</title>
        <authorList>
            <consortium name="DOE Joint Genome Institute"/>
            <consortium name="Mycorrhizal Genomics Consortium"/>
            <person name="Kohler A."/>
            <person name="Kuo A."/>
            <person name="Nagy L.G."/>
            <person name="Floudas D."/>
            <person name="Copeland A."/>
            <person name="Barry K.W."/>
            <person name="Cichocki N."/>
            <person name="Veneault-Fourrey C."/>
            <person name="LaButti K."/>
            <person name="Lindquist E.A."/>
            <person name="Lipzen A."/>
            <person name="Lundell T."/>
            <person name="Morin E."/>
            <person name="Murat C."/>
            <person name="Riley R."/>
            <person name="Ohm R."/>
            <person name="Sun H."/>
            <person name="Tunlid A."/>
            <person name="Henrissat B."/>
            <person name="Grigoriev I.V."/>
            <person name="Hibbett D.S."/>
            <person name="Martin F."/>
        </authorList>
    </citation>
    <scope>NUCLEOTIDE SEQUENCE [LARGE SCALE GENOMIC DNA]</scope>
    <source>
        <strain evidence="2">Marx 270</strain>
    </source>
</reference>